<keyword evidence="2" id="KW-0548">Nucleotidyltransferase</keyword>
<keyword evidence="3" id="KW-1185">Reference proteome</keyword>
<reference evidence="2" key="1">
    <citation type="submission" date="2019-08" db="EMBL/GenBank/DDBJ databases">
        <authorList>
            <person name="Liu F."/>
        </authorList>
    </citation>
    <scope>NUCLEOTIDE SEQUENCE [LARGE SCALE GENOMIC DNA]</scope>
    <source>
        <strain evidence="2">PA1801</strain>
        <tissue evidence="2">Leaf</tissue>
    </source>
</reference>
<dbReference type="EMBL" id="SMMG02000002">
    <property type="protein sequence ID" value="KAA3483566.1"/>
    <property type="molecule type" value="Genomic_DNA"/>
</dbReference>
<name>A0A5B6WQN6_9ROSI</name>
<keyword evidence="1" id="KW-0732">Signal</keyword>
<keyword evidence="2" id="KW-0808">Transferase</keyword>
<protein>
    <submittedName>
        <fullName evidence="2">RNA-directed DNA polymerase</fullName>
    </submittedName>
</protein>
<feature type="signal peptide" evidence="1">
    <location>
        <begin position="1"/>
        <end position="23"/>
    </location>
</feature>
<accession>A0A5B6WQN6</accession>
<gene>
    <name evidence="2" type="ORF">EPI10_005727</name>
</gene>
<comment type="caution">
    <text evidence="2">The sequence shown here is derived from an EMBL/GenBank/DDBJ whole genome shotgun (WGS) entry which is preliminary data.</text>
</comment>
<sequence>MIAQALLVYCMSVVLFSLNTCKARQIQVILLVSIGLLGTNYVLQRNMVKWAFGISIAMLGKQGWRFISNPNSLPSRIFKANYFSRDIFMIICAANNLLLRSTRWRFGNGRSISVFNDLWLDDNSNLHINTTPLPSMENLRANELL</sequence>
<evidence type="ECO:0000313" key="2">
    <source>
        <dbReference type="EMBL" id="KAA3483566.1"/>
    </source>
</evidence>
<dbReference type="GO" id="GO:0003964">
    <property type="term" value="F:RNA-directed DNA polymerase activity"/>
    <property type="evidence" value="ECO:0007669"/>
    <property type="project" value="UniProtKB-KW"/>
</dbReference>
<feature type="chain" id="PRO_5023122921" evidence="1">
    <location>
        <begin position="24"/>
        <end position="145"/>
    </location>
</feature>
<dbReference type="AlphaFoldDB" id="A0A5B6WQN6"/>
<dbReference type="Proteomes" id="UP000325315">
    <property type="component" value="Unassembled WGS sequence"/>
</dbReference>
<keyword evidence="2" id="KW-0695">RNA-directed DNA polymerase</keyword>
<evidence type="ECO:0000313" key="3">
    <source>
        <dbReference type="Proteomes" id="UP000325315"/>
    </source>
</evidence>
<evidence type="ECO:0000256" key="1">
    <source>
        <dbReference type="SAM" id="SignalP"/>
    </source>
</evidence>
<organism evidence="2 3">
    <name type="scientific">Gossypium australe</name>
    <dbReference type="NCBI Taxonomy" id="47621"/>
    <lineage>
        <taxon>Eukaryota</taxon>
        <taxon>Viridiplantae</taxon>
        <taxon>Streptophyta</taxon>
        <taxon>Embryophyta</taxon>
        <taxon>Tracheophyta</taxon>
        <taxon>Spermatophyta</taxon>
        <taxon>Magnoliopsida</taxon>
        <taxon>eudicotyledons</taxon>
        <taxon>Gunneridae</taxon>
        <taxon>Pentapetalae</taxon>
        <taxon>rosids</taxon>
        <taxon>malvids</taxon>
        <taxon>Malvales</taxon>
        <taxon>Malvaceae</taxon>
        <taxon>Malvoideae</taxon>
        <taxon>Gossypium</taxon>
    </lineage>
</organism>
<proteinExistence type="predicted"/>